<organism evidence="2 3">
    <name type="scientific">Salegentibacter flavus</name>
    <dbReference type="NCBI Taxonomy" id="287099"/>
    <lineage>
        <taxon>Bacteria</taxon>
        <taxon>Pseudomonadati</taxon>
        <taxon>Bacteroidota</taxon>
        <taxon>Flavobacteriia</taxon>
        <taxon>Flavobacteriales</taxon>
        <taxon>Flavobacteriaceae</taxon>
        <taxon>Salegentibacter</taxon>
    </lineage>
</organism>
<protein>
    <recommendedName>
        <fullName evidence="4">YhhN-like protein</fullName>
    </recommendedName>
</protein>
<name>A0A1I4Y3B6_9FLAO</name>
<dbReference type="OrthoDB" id="1454605at2"/>
<dbReference type="STRING" id="287099.SAMN05660413_00471"/>
<proteinExistence type="predicted"/>
<keyword evidence="3" id="KW-1185">Reference proteome</keyword>
<dbReference type="EMBL" id="FOVL01000002">
    <property type="protein sequence ID" value="SFN32475.1"/>
    <property type="molecule type" value="Genomic_DNA"/>
</dbReference>
<dbReference type="Proteomes" id="UP000199153">
    <property type="component" value="Unassembled WGS sequence"/>
</dbReference>
<sequence>MKFQVLLICCIVFLAIFNIYGVISESPYLVLGSGLLFFLPLLGFYFRKLNAANLNLVAFCCFVLAGIFADSLEESWYYKTAGLICFMSAYIFLGREALHYTRREHASKYMLGYFLLLVLVNSYLLLEHLLQLEPYINSQAEYLLYVLYYLNLLVFGGVALIFYLNSYSRKSVYFITLVLAFIFADVFRDMGEFYLRDTLVVVLGNLLRFAAILFAFLFFVTPEKKLRLLHMI</sequence>
<feature type="transmembrane region" description="Helical" evidence="1">
    <location>
        <begin position="106"/>
        <end position="126"/>
    </location>
</feature>
<evidence type="ECO:0000313" key="2">
    <source>
        <dbReference type="EMBL" id="SFN32475.1"/>
    </source>
</evidence>
<keyword evidence="1" id="KW-0472">Membrane</keyword>
<evidence type="ECO:0000256" key="1">
    <source>
        <dbReference type="SAM" id="Phobius"/>
    </source>
</evidence>
<feature type="transmembrane region" description="Helical" evidence="1">
    <location>
        <begin position="171"/>
        <end position="187"/>
    </location>
</feature>
<reference evidence="2 3" key="1">
    <citation type="submission" date="2016-10" db="EMBL/GenBank/DDBJ databases">
        <authorList>
            <person name="de Groot N.N."/>
        </authorList>
    </citation>
    <scope>NUCLEOTIDE SEQUENCE [LARGE SCALE GENOMIC DNA]</scope>
    <source>
        <strain evidence="2 3">DSM 17794</strain>
    </source>
</reference>
<feature type="transmembrane region" description="Helical" evidence="1">
    <location>
        <begin position="5"/>
        <end position="23"/>
    </location>
</feature>
<evidence type="ECO:0008006" key="4">
    <source>
        <dbReference type="Google" id="ProtNLM"/>
    </source>
</evidence>
<gene>
    <name evidence="2" type="ORF">SAMN05660413_00471</name>
</gene>
<keyword evidence="1" id="KW-1133">Transmembrane helix</keyword>
<feature type="transmembrane region" description="Helical" evidence="1">
    <location>
        <begin position="53"/>
        <end position="69"/>
    </location>
</feature>
<feature type="transmembrane region" description="Helical" evidence="1">
    <location>
        <begin position="146"/>
        <end position="164"/>
    </location>
</feature>
<accession>A0A1I4Y3B6</accession>
<feature type="transmembrane region" description="Helical" evidence="1">
    <location>
        <begin position="199"/>
        <end position="221"/>
    </location>
</feature>
<feature type="transmembrane region" description="Helical" evidence="1">
    <location>
        <begin position="75"/>
        <end position="94"/>
    </location>
</feature>
<feature type="transmembrane region" description="Helical" evidence="1">
    <location>
        <begin position="29"/>
        <end position="46"/>
    </location>
</feature>
<evidence type="ECO:0000313" key="3">
    <source>
        <dbReference type="Proteomes" id="UP000199153"/>
    </source>
</evidence>
<dbReference type="AlphaFoldDB" id="A0A1I4Y3B6"/>
<keyword evidence="1" id="KW-0812">Transmembrane</keyword>
<dbReference type="RefSeq" id="WP_093405410.1">
    <property type="nucleotide sequence ID" value="NZ_FOVL01000002.1"/>
</dbReference>